<evidence type="ECO:0000313" key="1">
    <source>
        <dbReference type="EMBL" id="GFO13229.1"/>
    </source>
</evidence>
<comment type="caution">
    <text evidence="1">The sequence shown here is derived from an EMBL/GenBank/DDBJ whole genome shotgun (WGS) entry which is preliminary data.</text>
</comment>
<keyword evidence="2" id="KW-1185">Reference proteome</keyword>
<sequence length="128" mass="14354">MITNLKQPSAFLLNFDGLLHALRFDSTQLVEWLIHSHEAGFEMVWLYVYSQSLHNKVILVAEALRQAETPVAGLYIATIDPRSGSLFISTVAPTPHFETDRDGYSTNEGIVFALVSKDVVLIKYDQNS</sequence>
<name>A0AAV4B4C4_9GAST</name>
<dbReference type="EMBL" id="BLXT01004481">
    <property type="protein sequence ID" value="GFO13229.1"/>
    <property type="molecule type" value="Genomic_DNA"/>
</dbReference>
<gene>
    <name evidence="1" type="ORF">PoB_003973400</name>
</gene>
<protein>
    <submittedName>
        <fullName evidence="1">Uncharacterized protein</fullName>
    </submittedName>
</protein>
<accession>A0AAV4B4C4</accession>
<evidence type="ECO:0000313" key="2">
    <source>
        <dbReference type="Proteomes" id="UP000735302"/>
    </source>
</evidence>
<dbReference type="AlphaFoldDB" id="A0AAV4B4C4"/>
<organism evidence="1 2">
    <name type="scientific">Plakobranchus ocellatus</name>
    <dbReference type="NCBI Taxonomy" id="259542"/>
    <lineage>
        <taxon>Eukaryota</taxon>
        <taxon>Metazoa</taxon>
        <taxon>Spiralia</taxon>
        <taxon>Lophotrochozoa</taxon>
        <taxon>Mollusca</taxon>
        <taxon>Gastropoda</taxon>
        <taxon>Heterobranchia</taxon>
        <taxon>Euthyneura</taxon>
        <taxon>Panpulmonata</taxon>
        <taxon>Sacoglossa</taxon>
        <taxon>Placobranchoidea</taxon>
        <taxon>Plakobranchidae</taxon>
        <taxon>Plakobranchus</taxon>
    </lineage>
</organism>
<reference evidence="1 2" key="1">
    <citation type="journal article" date="2021" name="Elife">
        <title>Chloroplast acquisition without the gene transfer in kleptoplastic sea slugs, Plakobranchus ocellatus.</title>
        <authorList>
            <person name="Maeda T."/>
            <person name="Takahashi S."/>
            <person name="Yoshida T."/>
            <person name="Shimamura S."/>
            <person name="Takaki Y."/>
            <person name="Nagai Y."/>
            <person name="Toyoda A."/>
            <person name="Suzuki Y."/>
            <person name="Arimoto A."/>
            <person name="Ishii H."/>
            <person name="Satoh N."/>
            <person name="Nishiyama T."/>
            <person name="Hasebe M."/>
            <person name="Maruyama T."/>
            <person name="Minagawa J."/>
            <person name="Obokata J."/>
            <person name="Shigenobu S."/>
        </authorList>
    </citation>
    <scope>NUCLEOTIDE SEQUENCE [LARGE SCALE GENOMIC DNA]</scope>
</reference>
<dbReference type="Proteomes" id="UP000735302">
    <property type="component" value="Unassembled WGS sequence"/>
</dbReference>
<proteinExistence type="predicted"/>